<dbReference type="InterPro" id="IPR004752">
    <property type="entry name" value="AmpG_permease/AT-1"/>
</dbReference>
<feature type="transmembrane region" description="Helical" evidence="5">
    <location>
        <begin position="326"/>
        <end position="350"/>
    </location>
</feature>
<sequence length="419" mass="47064">MPNLRQIYLLLFSLYWAQGLPVGFMTHALPVILRSQGVSLAHIGGFGLLMLPWSIKIFWAAYVDRYAISNLGHYRSWIIPTQFASVVILVILSFFPIHALDQPLYLLIFFTLLLCINLTGATQDIATDALAVNLLKNDQLHWGNTFQVIGSRLGFIVGGGVVLWCLDWLYWQKTFLLLAVLVFLNTIPILFHKEPERIKSISSNNSSNHSKINSIKQYLHYFSSSPQLKAWLLVLITFKIVDGLTGPILKPLAVDLGLTFSQIGLYITILGAVAALLGAAIAGVLLKYLSKAYALIIFSMLKILSLFFYVYLGYVFEHHKKIDSSIIYVINAFEDACSAMLLVVMLSLIMNYSRKHFAGTDFTLQVSVMATVSGLLYLLSGLLGDLLGYYYYLSVIFLISFICLLPIFNWKKYVNINQG</sequence>
<feature type="transmembrane region" description="Helical" evidence="5">
    <location>
        <begin position="74"/>
        <end position="97"/>
    </location>
</feature>
<dbReference type="GO" id="GO:0016020">
    <property type="term" value="C:membrane"/>
    <property type="evidence" value="ECO:0007669"/>
    <property type="project" value="UniProtKB-SubCell"/>
</dbReference>
<organism evidence="6 7">
    <name type="scientific">Acinetobacter junii</name>
    <dbReference type="NCBI Taxonomy" id="40215"/>
    <lineage>
        <taxon>Bacteria</taxon>
        <taxon>Pseudomonadati</taxon>
        <taxon>Pseudomonadota</taxon>
        <taxon>Gammaproteobacteria</taxon>
        <taxon>Moraxellales</taxon>
        <taxon>Moraxellaceae</taxon>
        <taxon>Acinetobacter</taxon>
    </lineage>
</organism>
<feature type="transmembrane region" description="Helical" evidence="5">
    <location>
        <begin position="293"/>
        <end position="314"/>
    </location>
</feature>
<dbReference type="RefSeq" id="WP_112987150.1">
    <property type="nucleotide sequence ID" value="NZ_CP131470.1"/>
</dbReference>
<gene>
    <name evidence="6" type="ORF">DC346_15100</name>
</gene>
<comment type="caution">
    <text evidence="6">The sequence shown here is derived from an EMBL/GenBank/DDBJ whole genome shotgun (WGS) entry which is preliminary data.</text>
</comment>
<evidence type="ECO:0000256" key="5">
    <source>
        <dbReference type="SAM" id="Phobius"/>
    </source>
</evidence>
<keyword evidence="2 5" id="KW-0812">Transmembrane</keyword>
<dbReference type="GO" id="GO:0008521">
    <property type="term" value="F:acetyl-CoA transmembrane transporter activity"/>
    <property type="evidence" value="ECO:0007669"/>
    <property type="project" value="InterPro"/>
</dbReference>
<dbReference type="EMBL" id="QEWH01000115">
    <property type="protein sequence ID" value="RBA42840.1"/>
    <property type="molecule type" value="Genomic_DNA"/>
</dbReference>
<protein>
    <submittedName>
        <fullName evidence="6">MFS transporter</fullName>
    </submittedName>
</protein>
<feature type="transmembrane region" description="Helical" evidence="5">
    <location>
        <begin position="39"/>
        <end position="62"/>
    </location>
</feature>
<feature type="transmembrane region" description="Helical" evidence="5">
    <location>
        <begin position="142"/>
        <end position="164"/>
    </location>
</feature>
<dbReference type="Proteomes" id="UP000253688">
    <property type="component" value="Unassembled WGS sequence"/>
</dbReference>
<accession>A0A365PF91</accession>
<evidence type="ECO:0000313" key="7">
    <source>
        <dbReference type="Proteomes" id="UP000253688"/>
    </source>
</evidence>
<evidence type="ECO:0000313" key="6">
    <source>
        <dbReference type="EMBL" id="RBA42840.1"/>
    </source>
</evidence>
<evidence type="ECO:0000256" key="4">
    <source>
        <dbReference type="ARBA" id="ARBA00023136"/>
    </source>
</evidence>
<dbReference type="InterPro" id="IPR036259">
    <property type="entry name" value="MFS_trans_sf"/>
</dbReference>
<reference evidence="6 7" key="1">
    <citation type="submission" date="2018-04" db="EMBL/GenBank/DDBJ databases">
        <title>Acinetobacter junii Genome sequencing and assembly.</title>
        <authorList>
            <person name="Su J."/>
            <person name="Rensing C."/>
            <person name="Mazhar H.S."/>
        </authorList>
    </citation>
    <scope>NUCLEOTIDE SEQUENCE [LARGE SCALE GENOMIC DNA]</scope>
    <source>
        <strain evidence="6 7">SC22</strain>
    </source>
</reference>
<feature type="transmembrane region" description="Helical" evidence="5">
    <location>
        <begin position="170"/>
        <end position="191"/>
    </location>
</feature>
<dbReference type="Gene3D" id="1.20.1250.20">
    <property type="entry name" value="MFS general substrate transporter like domains"/>
    <property type="match status" value="1"/>
</dbReference>
<dbReference type="SUPFAM" id="SSF103473">
    <property type="entry name" value="MFS general substrate transporter"/>
    <property type="match status" value="1"/>
</dbReference>
<feature type="transmembrane region" description="Helical" evidence="5">
    <location>
        <begin position="389"/>
        <end position="408"/>
    </location>
</feature>
<keyword evidence="3 5" id="KW-1133">Transmembrane helix</keyword>
<dbReference type="PANTHER" id="PTHR12778:SF9">
    <property type="entry name" value="ACETYL-COENZYME A TRANSPORTER 1"/>
    <property type="match status" value="1"/>
</dbReference>
<feature type="transmembrane region" description="Helical" evidence="5">
    <location>
        <begin position="230"/>
        <end position="248"/>
    </location>
</feature>
<name>A0A365PF91_ACIJU</name>
<evidence type="ECO:0000256" key="1">
    <source>
        <dbReference type="ARBA" id="ARBA00004141"/>
    </source>
</evidence>
<comment type="subcellular location">
    <subcellularLocation>
        <location evidence="1">Membrane</location>
        <topology evidence="1">Multi-pass membrane protein</topology>
    </subcellularLocation>
</comment>
<dbReference type="AlphaFoldDB" id="A0A365PF91"/>
<dbReference type="Pfam" id="PF13000">
    <property type="entry name" value="Acatn"/>
    <property type="match status" value="1"/>
</dbReference>
<dbReference type="InterPro" id="IPR024371">
    <property type="entry name" value="AcetylCoA_trans_1-like"/>
</dbReference>
<keyword evidence="4 5" id="KW-0472">Membrane</keyword>
<evidence type="ECO:0000256" key="3">
    <source>
        <dbReference type="ARBA" id="ARBA00022989"/>
    </source>
</evidence>
<dbReference type="STRING" id="40215.BVL33_13880"/>
<feature type="transmembrane region" description="Helical" evidence="5">
    <location>
        <begin position="103"/>
        <end position="121"/>
    </location>
</feature>
<feature type="transmembrane region" description="Helical" evidence="5">
    <location>
        <begin position="362"/>
        <end position="383"/>
    </location>
</feature>
<dbReference type="GO" id="GO:0035348">
    <property type="term" value="P:acetyl-CoA transmembrane transport"/>
    <property type="evidence" value="ECO:0007669"/>
    <property type="project" value="InterPro"/>
</dbReference>
<evidence type="ECO:0000256" key="2">
    <source>
        <dbReference type="ARBA" id="ARBA00022692"/>
    </source>
</evidence>
<feature type="transmembrane region" description="Helical" evidence="5">
    <location>
        <begin position="7"/>
        <end position="33"/>
    </location>
</feature>
<dbReference type="PANTHER" id="PTHR12778">
    <property type="entry name" value="SOLUTE CARRIER FAMILY 33 ACETYL-COA TRANSPORTER -RELATED"/>
    <property type="match status" value="1"/>
</dbReference>
<proteinExistence type="predicted"/>
<feature type="transmembrane region" description="Helical" evidence="5">
    <location>
        <begin position="263"/>
        <end position="286"/>
    </location>
</feature>